<evidence type="ECO:0000256" key="4">
    <source>
        <dbReference type="ARBA" id="ARBA00023212"/>
    </source>
</evidence>
<dbReference type="EMBL" id="KE560945">
    <property type="protein sequence ID" value="EPZ34532.1"/>
    <property type="molecule type" value="Genomic_DNA"/>
</dbReference>
<dbReference type="GO" id="GO:0005886">
    <property type="term" value="C:plasma membrane"/>
    <property type="evidence" value="ECO:0007669"/>
    <property type="project" value="TreeGrafter"/>
</dbReference>
<dbReference type="AlphaFoldDB" id="A0A075AWJ6"/>
<evidence type="ECO:0000259" key="7">
    <source>
        <dbReference type="PROSITE" id="PS51741"/>
    </source>
</evidence>
<dbReference type="Proteomes" id="UP000281549">
    <property type="component" value="Unassembled WGS sequence"/>
</dbReference>
<dbReference type="OrthoDB" id="27823at2759"/>
<evidence type="ECO:0000256" key="5">
    <source>
        <dbReference type="PROSITE-ProRule" id="PRU01077"/>
    </source>
</evidence>
<sequence length="327" mass="37902">MSFQFSESFWGNNEDGYKAIRSWLKGIKISSLEFQNFISQSTTRNATETFLLEFERIANSHAKFAQDLKEIVQQPLNEWSLDQSKERKKCKEIMKNTLKNKQNYEMIALKCEEKYHYHCKDFDTLQSSKIGLSGKDYEKLENKIRKAQQLKEESEKEYRVAITKAQDSYHVWRNGTKEALEKLQQLEELRLNQLKVNLMLISNISASVHSSNTMSYDVVRQSLEKCAASKDLDLFIEQFGTGNVIPDALHFKDYYVHSPHTIEDNISIMTIKSGNYVENGTPTSEKSENKLSSFFTKKSPPKQIVEELWVAPDEDILPQIDPNDTNL</sequence>
<gene>
    <name evidence="8" type="ORF">O9G_001788</name>
    <name evidence="9" type="ORF">ROZALSC1DRAFT_26907</name>
</gene>
<comment type="subcellular location">
    <subcellularLocation>
        <location evidence="1">Cytoplasm</location>
        <location evidence="1">Cytoskeleton</location>
    </subcellularLocation>
</comment>
<reference evidence="8 10" key="1">
    <citation type="journal article" date="2013" name="Curr. Biol.">
        <title>Shared signatures of parasitism and phylogenomics unite Cryptomycota and microsporidia.</title>
        <authorList>
            <person name="James T.Y."/>
            <person name="Pelin A."/>
            <person name="Bonen L."/>
            <person name="Ahrendt S."/>
            <person name="Sain D."/>
            <person name="Corradi N."/>
            <person name="Stajich J.E."/>
        </authorList>
    </citation>
    <scope>NUCLEOTIDE SEQUENCE [LARGE SCALE GENOMIC DNA]</scope>
    <source>
        <strain evidence="8 10">CSF55</strain>
        <strain evidence="8 10">CSF55</strain>
    </source>
</reference>
<dbReference type="EMBL" id="ML004935">
    <property type="protein sequence ID" value="RKP21705.1"/>
    <property type="molecule type" value="Genomic_DNA"/>
</dbReference>
<keyword evidence="10" id="KW-1185">Reference proteome</keyword>
<proteinExistence type="predicted"/>
<reference evidence="11" key="2">
    <citation type="journal article" date="2018" name="Nat. Microbiol.">
        <title>Leveraging single-cell genomics to expand the fungal tree of life.</title>
        <authorList>
            <person name="Ahrendt S.R."/>
            <person name="Quandt C.A."/>
            <person name="Ciobanu D."/>
            <person name="Clum A."/>
            <person name="Salamov A."/>
            <person name="Andreopoulos B."/>
            <person name="Cheng J.F."/>
            <person name="Woyke T."/>
            <person name="Pelin A."/>
            <person name="Henrissat B."/>
            <person name="Reynolds N.K."/>
            <person name="Benny G.L."/>
            <person name="Smith M.E."/>
            <person name="James T.Y."/>
            <person name="Grigoriev I.V."/>
        </authorList>
    </citation>
    <scope>NUCLEOTIDE SEQUENCE [LARGE SCALE GENOMIC DNA]</scope>
    <source>
        <strain evidence="11">CSF55</strain>
    </source>
</reference>
<dbReference type="InterPro" id="IPR027267">
    <property type="entry name" value="AH/BAR_dom_sf"/>
</dbReference>
<dbReference type="SUPFAM" id="SSF103657">
    <property type="entry name" value="BAR/IMD domain-like"/>
    <property type="match status" value="1"/>
</dbReference>
<dbReference type="PANTHER" id="PTHR23065:SF7">
    <property type="entry name" value="NOSTRIN, ISOFORM H"/>
    <property type="match status" value="1"/>
</dbReference>
<dbReference type="PROSITE" id="PS51741">
    <property type="entry name" value="F_BAR"/>
    <property type="match status" value="1"/>
</dbReference>
<evidence type="ECO:0000256" key="3">
    <source>
        <dbReference type="ARBA" id="ARBA00022553"/>
    </source>
</evidence>
<dbReference type="Gene3D" id="1.20.1270.60">
    <property type="entry name" value="Arfaptin homology (AH) domain/BAR domain"/>
    <property type="match status" value="1"/>
</dbReference>
<evidence type="ECO:0000256" key="1">
    <source>
        <dbReference type="ARBA" id="ARBA00004245"/>
    </source>
</evidence>
<dbReference type="HOGENOM" id="CLU_850341_0_0_1"/>
<evidence type="ECO:0000313" key="9">
    <source>
        <dbReference type="EMBL" id="RKP21705.1"/>
    </source>
</evidence>
<accession>A0A075AWJ6</accession>
<protein>
    <recommendedName>
        <fullName evidence="7">F-BAR domain-containing protein</fullName>
    </recommendedName>
</protein>
<dbReference type="Proteomes" id="UP000030755">
    <property type="component" value="Unassembled WGS sequence"/>
</dbReference>
<evidence type="ECO:0000313" key="10">
    <source>
        <dbReference type="Proteomes" id="UP000030755"/>
    </source>
</evidence>
<keyword evidence="3" id="KW-0597">Phosphoprotein</keyword>
<dbReference type="PANTHER" id="PTHR23065">
    <property type="entry name" value="PROLINE-SERINE-THREONINE PHOSPHATASE INTERACTING PROTEIN 1"/>
    <property type="match status" value="1"/>
</dbReference>
<reference evidence="9" key="3">
    <citation type="submission" date="2018-08" db="EMBL/GenBank/DDBJ databases">
        <title>Leveraging single-cell genomics to expand the Fungal Tree of Life.</title>
        <authorList>
            <consortium name="DOE Joint Genome Institute"/>
            <person name="Ahrendt S.R."/>
            <person name="Quandt C.A."/>
            <person name="Ciobanu D."/>
            <person name="Clum A."/>
            <person name="Salamov A."/>
            <person name="Andreopoulos B."/>
            <person name="Cheng J.-F."/>
            <person name="Woyke T."/>
            <person name="Pelin A."/>
            <person name="Henrissat B."/>
            <person name="Reynolds N."/>
            <person name="Benny G.L."/>
            <person name="Smith M.E."/>
            <person name="James T.Y."/>
            <person name="Grigoriev I.V."/>
        </authorList>
    </citation>
    <scope>NUCLEOTIDE SEQUENCE</scope>
    <source>
        <strain evidence="9">CSF55</strain>
    </source>
</reference>
<evidence type="ECO:0000313" key="8">
    <source>
        <dbReference type="EMBL" id="EPZ34532.1"/>
    </source>
</evidence>
<dbReference type="InterPro" id="IPR031160">
    <property type="entry name" value="F_BAR_dom"/>
</dbReference>
<dbReference type="STRING" id="988480.A0A075AWJ6"/>
<evidence type="ECO:0000256" key="6">
    <source>
        <dbReference type="SAM" id="Coils"/>
    </source>
</evidence>
<feature type="domain" description="F-BAR" evidence="7">
    <location>
        <begin position="1"/>
        <end position="231"/>
    </location>
</feature>
<feature type="coiled-coil region" evidence="6">
    <location>
        <begin position="137"/>
        <end position="197"/>
    </location>
</feature>
<evidence type="ECO:0000313" key="11">
    <source>
        <dbReference type="Proteomes" id="UP000281549"/>
    </source>
</evidence>
<evidence type="ECO:0000256" key="2">
    <source>
        <dbReference type="ARBA" id="ARBA00022490"/>
    </source>
</evidence>
<name>A0A075AWJ6_ROZAC</name>
<organism evidence="8 10">
    <name type="scientific">Rozella allomycis (strain CSF55)</name>
    <dbReference type="NCBI Taxonomy" id="988480"/>
    <lineage>
        <taxon>Eukaryota</taxon>
        <taxon>Fungi</taxon>
        <taxon>Fungi incertae sedis</taxon>
        <taxon>Cryptomycota</taxon>
        <taxon>Cryptomycota incertae sedis</taxon>
        <taxon>Rozella</taxon>
    </lineage>
</organism>
<dbReference type="GO" id="GO:0043226">
    <property type="term" value="C:organelle"/>
    <property type="evidence" value="ECO:0007669"/>
    <property type="project" value="UniProtKB-ARBA"/>
</dbReference>
<keyword evidence="4" id="KW-0206">Cytoskeleton</keyword>
<keyword evidence="5 6" id="KW-0175">Coiled coil</keyword>
<keyword evidence="2" id="KW-0963">Cytoplasm</keyword>
<dbReference type="GO" id="GO:0005737">
    <property type="term" value="C:cytoplasm"/>
    <property type="evidence" value="ECO:0007669"/>
    <property type="project" value="TreeGrafter"/>
</dbReference>